<sequence>MDADNETRIEISCDSSEPDHKISPNDVSSVEDDASVEDTEDKQKEDEHSTIFPC</sequence>
<protein>
    <submittedName>
        <fullName evidence="2">Uncharacterized protein</fullName>
    </submittedName>
</protein>
<evidence type="ECO:0000313" key="3">
    <source>
        <dbReference type="Proteomes" id="UP000634136"/>
    </source>
</evidence>
<gene>
    <name evidence="2" type="ORF">G2W53_040905</name>
</gene>
<keyword evidence="3" id="KW-1185">Reference proteome</keyword>
<evidence type="ECO:0000313" key="2">
    <source>
        <dbReference type="EMBL" id="KAF7801794.1"/>
    </source>
</evidence>
<evidence type="ECO:0000256" key="1">
    <source>
        <dbReference type="SAM" id="MobiDB-lite"/>
    </source>
</evidence>
<proteinExistence type="predicted"/>
<accession>A0A834SR18</accession>
<feature type="compositionally biased region" description="Basic and acidic residues" evidence="1">
    <location>
        <begin position="1"/>
        <end position="23"/>
    </location>
</feature>
<feature type="region of interest" description="Disordered" evidence="1">
    <location>
        <begin position="1"/>
        <end position="54"/>
    </location>
</feature>
<feature type="compositionally biased region" description="Basic and acidic residues" evidence="1">
    <location>
        <begin position="41"/>
        <end position="54"/>
    </location>
</feature>
<dbReference type="AlphaFoldDB" id="A0A834SR18"/>
<organism evidence="2 3">
    <name type="scientific">Senna tora</name>
    <dbReference type="NCBI Taxonomy" id="362788"/>
    <lineage>
        <taxon>Eukaryota</taxon>
        <taxon>Viridiplantae</taxon>
        <taxon>Streptophyta</taxon>
        <taxon>Embryophyta</taxon>
        <taxon>Tracheophyta</taxon>
        <taxon>Spermatophyta</taxon>
        <taxon>Magnoliopsida</taxon>
        <taxon>eudicotyledons</taxon>
        <taxon>Gunneridae</taxon>
        <taxon>Pentapetalae</taxon>
        <taxon>rosids</taxon>
        <taxon>fabids</taxon>
        <taxon>Fabales</taxon>
        <taxon>Fabaceae</taxon>
        <taxon>Caesalpinioideae</taxon>
        <taxon>Cassia clade</taxon>
        <taxon>Senna</taxon>
    </lineage>
</organism>
<dbReference type="EMBL" id="JAAIUW010000013">
    <property type="protein sequence ID" value="KAF7801794.1"/>
    <property type="molecule type" value="Genomic_DNA"/>
</dbReference>
<name>A0A834SR18_9FABA</name>
<feature type="compositionally biased region" description="Acidic residues" evidence="1">
    <location>
        <begin position="29"/>
        <end position="40"/>
    </location>
</feature>
<comment type="caution">
    <text evidence="2">The sequence shown here is derived from an EMBL/GenBank/DDBJ whole genome shotgun (WGS) entry which is preliminary data.</text>
</comment>
<dbReference type="Proteomes" id="UP000634136">
    <property type="component" value="Unassembled WGS sequence"/>
</dbReference>
<reference evidence="2" key="1">
    <citation type="submission" date="2020-09" db="EMBL/GenBank/DDBJ databases">
        <title>Genome-Enabled Discovery of Anthraquinone Biosynthesis in Senna tora.</title>
        <authorList>
            <person name="Kang S.-H."/>
            <person name="Pandey R.P."/>
            <person name="Lee C.-M."/>
            <person name="Sim J.-S."/>
            <person name="Jeong J.-T."/>
            <person name="Choi B.-S."/>
            <person name="Jung M."/>
            <person name="Ginzburg D."/>
            <person name="Zhao K."/>
            <person name="Won S.Y."/>
            <person name="Oh T.-J."/>
            <person name="Yu Y."/>
            <person name="Kim N.-H."/>
            <person name="Lee O.R."/>
            <person name="Lee T.-H."/>
            <person name="Bashyal P."/>
            <person name="Kim T.-S."/>
            <person name="Lee W.-H."/>
            <person name="Kawkins C."/>
            <person name="Kim C.-K."/>
            <person name="Kim J.S."/>
            <person name="Ahn B.O."/>
            <person name="Rhee S.Y."/>
            <person name="Sohng J.K."/>
        </authorList>
    </citation>
    <scope>NUCLEOTIDE SEQUENCE</scope>
    <source>
        <tissue evidence="2">Leaf</tissue>
    </source>
</reference>